<dbReference type="Pfam" id="PF02597">
    <property type="entry name" value="ThiS"/>
    <property type="match status" value="1"/>
</dbReference>
<dbReference type="InterPro" id="IPR012675">
    <property type="entry name" value="Beta-grasp_dom_sf"/>
</dbReference>
<sequence>MAEAIAPEIQLDLPSTLDKATLLAAVATAYPLYRSDIESCLVAVDQEFVEGPFTVAATTEIALIPPVSGG</sequence>
<gene>
    <name evidence="1" type="ORF">RU97_GL002465</name>
</gene>
<dbReference type="InterPro" id="IPR003749">
    <property type="entry name" value="ThiS/MoaD-like"/>
</dbReference>
<keyword evidence="2" id="KW-1185">Reference proteome</keyword>
<dbReference type="Gene3D" id="3.10.20.30">
    <property type="match status" value="1"/>
</dbReference>
<evidence type="ECO:0000313" key="2">
    <source>
        <dbReference type="Proteomes" id="UP000181884"/>
    </source>
</evidence>
<name>A0A1L8RD66_9ENTE</name>
<protein>
    <recommendedName>
        <fullName evidence="3">Molybdopterin synthase sulfur carrier subunit</fullName>
    </recommendedName>
</protein>
<dbReference type="SUPFAM" id="SSF54285">
    <property type="entry name" value="MoaD/ThiS"/>
    <property type="match status" value="1"/>
</dbReference>
<accession>A0A1L8RD66</accession>
<organism evidence="1 2">
    <name type="scientific">Enterococcus canis</name>
    <dbReference type="NCBI Taxonomy" id="214095"/>
    <lineage>
        <taxon>Bacteria</taxon>
        <taxon>Bacillati</taxon>
        <taxon>Bacillota</taxon>
        <taxon>Bacilli</taxon>
        <taxon>Lactobacillales</taxon>
        <taxon>Enterococcaceae</taxon>
        <taxon>Enterococcus</taxon>
    </lineage>
</organism>
<proteinExistence type="predicted"/>
<reference evidence="1 2" key="1">
    <citation type="submission" date="2014-12" db="EMBL/GenBank/DDBJ databases">
        <title>Draft genome sequences of 29 type strains of Enterococci.</title>
        <authorList>
            <person name="Zhong Z."/>
            <person name="Sun Z."/>
            <person name="Liu W."/>
            <person name="Zhang W."/>
            <person name="Zhang H."/>
        </authorList>
    </citation>
    <scope>NUCLEOTIDE SEQUENCE [LARGE SCALE GENOMIC DNA]</scope>
    <source>
        <strain evidence="1 2">DSM 17029</strain>
    </source>
</reference>
<dbReference type="Proteomes" id="UP000181884">
    <property type="component" value="Unassembled WGS sequence"/>
</dbReference>
<evidence type="ECO:0008006" key="3">
    <source>
        <dbReference type="Google" id="ProtNLM"/>
    </source>
</evidence>
<dbReference type="AlphaFoldDB" id="A0A1L8RD66"/>
<dbReference type="EMBL" id="JXKH01000007">
    <property type="protein sequence ID" value="OJG17675.1"/>
    <property type="molecule type" value="Genomic_DNA"/>
</dbReference>
<evidence type="ECO:0000313" key="1">
    <source>
        <dbReference type="EMBL" id="OJG17675.1"/>
    </source>
</evidence>
<comment type="caution">
    <text evidence="1">The sequence shown here is derived from an EMBL/GenBank/DDBJ whole genome shotgun (WGS) entry which is preliminary data.</text>
</comment>
<dbReference type="STRING" id="214095.RU97_GL002465"/>
<dbReference type="InterPro" id="IPR016155">
    <property type="entry name" value="Mopterin_synth/thiamin_S_b"/>
</dbReference>